<dbReference type="Gene3D" id="1.10.3860.10">
    <property type="entry name" value="Sodium:dicarboxylate symporter"/>
    <property type="match status" value="1"/>
</dbReference>
<gene>
    <name evidence="7" type="ORF">GCM10011571_09020</name>
</gene>
<evidence type="ECO:0000313" key="7">
    <source>
        <dbReference type="EMBL" id="GGE09893.1"/>
    </source>
</evidence>
<accession>A0A8J2YDF8</accession>
<reference evidence="7" key="2">
    <citation type="submission" date="2020-09" db="EMBL/GenBank/DDBJ databases">
        <authorList>
            <person name="Sun Q."/>
            <person name="Zhou Y."/>
        </authorList>
    </citation>
    <scope>NUCLEOTIDE SEQUENCE</scope>
    <source>
        <strain evidence="7">CGMCC 1.15179</strain>
    </source>
</reference>
<dbReference type="InterPro" id="IPR001991">
    <property type="entry name" value="Na-dicarboxylate_symporter"/>
</dbReference>
<dbReference type="GO" id="GO:0015293">
    <property type="term" value="F:symporter activity"/>
    <property type="evidence" value="ECO:0007669"/>
    <property type="project" value="InterPro"/>
</dbReference>
<keyword evidence="5 6" id="KW-0472">Membrane</keyword>
<dbReference type="GO" id="GO:0016020">
    <property type="term" value="C:membrane"/>
    <property type="evidence" value="ECO:0007669"/>
    <property type="project" value="UniProtKB-SubCell"/>
</dbReference>
<protein>
    <recommendedName>
        <fullName evidence="9">Sodium:dicarboxylate symporter family protein</fullName>
    </recommendedName>
</protein>
<organism evidence="7 8">
    <name type="scientific">Marinithermofilum abyssi</name>
    <dbReference type="NCBI Taxonomy" id="1571185"/>
    <lineage>
        <taxon>Bacteria</taxon>
        <taxon>Bacillati</taxon>
        <taxon>Bacillota</taxon>
        <taxon>Bacilli</taxon>
        <taxon>Bacillales</taxon>
        <taxon>Thermoactinomycetaceae</taxon>
        <taxon>Marinithermofilum</taxon>
    </lineage>
</organism>
<sequence>MSCFFLLQGFKVPKSISSFVIPLGTTINMDGTAIMQGVAAVFIAQLYGIDLSVAEQLTATLAFIGTAAVPSAGIVIGIILGVGRCWI</sequence>
<evidence type="ECO:0000256" key="1">
    <source>
        <dbReference type="ARBA" id="ARBA00004141"/>
    </source>
</evidence>
<feature type="transmembrane region" description="Helical" evidence="6">
    <location>
        <begin position="61"/>
        <end position="82"/>
    </location>
</feature>
<dbReference type="InterPro" id="IPR036458">
    <property type="entry name" value="Na:dicarbo_symporter_sf"/>
</dbReference>
<dbReference type="SUPFAM" id="SSF118215">
    <property type="entry name" value="Proton glutamate symport protein"/>
    <property type="match status" value="1"/>
</dbReference>
<dbReference type="Proteomes" id="UP000625210">
    <property type="component" value="Unassembled WGS sequence"/>
</dbReference>
<evidence type="ECO:0000256" key="2">
    <source>
        <dbReference type="ARBA" id="ARBA00022448"/>
    </source>
</evidence>
<evidence type="ECO:0000256" key="3">
    <source>
        <dbReference type="ARBA" id="ARBA00022692"/>
    </source>
</evidence>
<reference evidence="7" key="1">
    <citation type="journal article" date="2014" name="Int. J. Syst. Evol. Microbiol.">
        <title>Complete genome sequence of Corynebacterium casei LMG S-19264T (=DSM 44701T), isolated from a smear-ripened cheese.</title>
        <authorList>
            <consortium name="US DOE Joint Genome Institute (JGI-PGF)"/>
            <person name="Walter F."/>
            <person name="Albersmeier A."/>
            <person name="Kalinowski J."/>
            <person name="Ruckert C."/>
        </authorList>
    </citation>
    <scope>NUCLEOTIDE SEQUENCE</scope>
    <source>
        <strain evidence="7">CGMCC 1.15179</strain>
    </source>
</reference>
<comment type="subcellular location">
    <subcellularLocation>
        <location evidence="1">Membrane</location>
        <topology evidence="1">Multi-pass membrane protein</topology>
    </subcellularLocation>
</comment>
<proteinExistence type="predicted"/>
<dbReference type="Pfam" id="PF00375">
    <property type="entry name" value="SDF"/>
    <property type="match status" value="1"/>
</dbReference>
<keyword evidence="8" id="KW-1185">Reference proteome</keyword>
<evidence type="ECO:0000256" key="4">
    <source>
        <dbReference type="ARBA" id="ARBA00022989"/>
    </source>
</evidence>
<dbReference type="PANTHER" id="PTHR11958:SF63">
    <property type="entry name" value="AMINO ACID TRANSPORTER"/>
    <property type="match status" value="1"/>
</dbReference>
<evidence type="ECO:0000256" key="6">
    <source>
        <dbReference type="SAM" id="Phobius"/>
    </source>
</evidence>
<keyword evidence="4 6" id="KW-1133">Transmembrane helix</keyword>
<keyword evidence="2" id="KW-0813">Transport</keyword>
<name>A0A8J2YDF8_9BACL</name>
<dbReference type="AlphaFoldDB" id="A0A8J2YDF8"/>
<comment type="caution">
    <text evidence="7">The sequence shown here is derived from an EMBL/GenBank/DDBJ whole genome shotgun (WGS) entry which is preliminary data.</text>
</comment>
<evidence type="ECO:0000256" key="5">
    <source>
        <dbReference type="ARBA" id="ARBA00023136"/>
    </source>
</evidence>
<feature type="transmembrane region" description="Helical" evidence="6">
    <location>
        <begin position="34"/>
        <end position="54"/>
    </location>
</feature>
<dbReference type="InterPro" id="IPR050746">
    <property type="entry name" value="DAACS"/>
</dbReference>
<evidence type="ECO:0000313" key="8">
    <source>
        <dbReference type="Proteomes" id="UP000625210"/>
    </source>
</evidence>
<dbReference type="PANTHER" id="PTHR11958">
    <property type="entry name" value="SODIUM/DICARBOXYLATE SYMPORTER-RELATED"/>
    <property type="match status" value="1"/>
</dbReference>
<keyword evidence="3 6" id="KW-0812">Transmembrane</keyword>
<dbReference type="EMBL" id="BMHQ01000002">
    <property type="protein sequence ID" value="GGE09893.1"/>
    <property type="molecule type" value="Genomic_DNA"/>
</dbReference>
<evidence type="ECO:0008006" key="9">
    <source>
        <dbReference type="Google" id="ProtNLM"/>
    </source>
</evidence>